<protein>
    <submittedName>
        <fullName evidence="1">Uncharacterized protein</fullName>
    </submittedName>
</protein>
<evidence type="ECO:0000313" key="2">
    <source>
        <dbReference type="Proteomes" id="UP001239111"/>
    </source>
</evidence>
<comment type="caution">
    <text evidence="1">The sequence shown here is derived from an EMBL/GenBank/DDBJ whole genome shotgun (WGS) entry which is preliminary data.</text>
</comment>
<dbReference type="Proteomes" id="UP001239111">
    <property type="component" value="Chromosome 1"/>
</dbReference>
<evidence type="ECO:0000313" key="1">
    <source>
        <dbReference type="EMBL" id="KAJ8688235.1"/>
    </source>
</evidence>
<proteinExistence type="predicted"/>
<organism evidence="1 2">
    <name type="scientific">Eretmocerus hayati</name>
    <dbReference type="NCBI Taxonomy" id="131215"/>
    <lineage>
        <taxon>Eukaryota</taxon>
        <taxon>Metazoa</taxon>
        <taxon>Ecdysozoa</taxon>
        <taxon>Arthropoda</taxon>
        <taxon>Hexapoda</taxon>
        <taxon>Insecta</taxon>
        <taxon>Pterygota</taxon>
        <taxon>Neoptera</taxon>
        <taxon>Endopterygota</taxon>
        <taxon>Hymenoptera</taxon>
        <taxon>Apocrita</taxon>
        <taxon>Proctotrupomorpha</taxon>
        <taxon>Chalcidoidea</taxon>
        <taxon>Aphelinidae</taxon>
        <taxon>Aphelininae</taxon>
        <taxon>Eretmocerus</taxon>
    </lineage>
</organism>
<keyword evidence="2" id="KW-1185">Reference proteome</keyword>
<name>A0ACC2PXV2_9HYME</name>
<reference evidence="1" key="1">
    <citation type="submission" date="2023-04" db="EMBL/GenBank/DDBJ databases">
        <title>A chromosome-level genome assembly of the parasitoid wasp Eretmocerus hayati.</title>
        <authorList>
            <person name="Zhong Y."/>
            <person name="Liu S."/>
            <person name="Liu Y."/>
        </authorList>
    </citation>
    <scope>NUCLEOTIDE SEQUENCE</scope>
    <source>
        <strain evidence="1">ZJU_SS_LIU_2023</strain>
    </source>
</reference>
<dbReference type="EMBL" id="CM056741">
    <property type="protein sequence ID" value="KAJ8688235.1"/>
    <property type="molecule type" value="Genomic_DNA"/>
</dbReference>
<gene>
    <name evidence="1" type="ORF">QAD02_024030</name>
</gene>
<sequence length="271" mass="30730">MLHYSMIVLLLGVTDAITTNTSTCGINSNLTQCLDVSVSVQKYPYHASILAHECEIYPYSWWADGVIISDRYVLTTGDKFLPQNKCNYTVWVNSDTQDLVPHRAELQKIDNIVPETFLLRVDELIEFGPQASPIGLMKKKVESGERAILTKLIVGDKSRKVRKIFETNATVIDEQDCKNMLEQNGRFNRLSSGSFCTELPPEECSYPLGSPLVMAGQLIGLLNDDTLFRVKKPTQSTYKDNFRCFNMYLNITHHRAIIKEHIALRAQPLKL</sequence>
<accession>A0ACC2PXV2</accession>